<dbReference type="OrthoDB" id="5793281at2759"/>
<dbReference type="Gene3D" id="2.60.120.10">
    <property type="entry name" value="Jelly Rolls"/>
    <property type="match status" value="1"/>
</dbReference>
<accession>A0A3E2H1D4</accession>
<name>A0A3E2H1D4_SCYLI</name>
<keyword evidence="3" id="KW-1185">Reference proteome</keyword>
<dbReference type="PANTHER" id="PTHR38599:SF1">
    <property type="entry name" value="CUPIN DOMAIN PROTEIN (AFU_ORTHOLOGUE AFUA_3G13620)"/>
    <property type="match status" value="1"/>
</dbReference>
<gene>
    <name evidence="2" type="ORF">B7463_g9152</name>
</gene>
<dbReference type="AlphaFoldDB" id="A0A3E2H1D4"/>
<dbReference type="OMA" id="HRHGGAN"/>
<dbReference type="InterPro" id="IPR014710">
    <property type="entry name" value="RmlC-like_jellyroll"/>
</dbReference>
<proteinExistence type="predicted"/>
<dbReference type="PANTHER" id="PTHR38599">
    <property type="entry name" value="CUPIN DOMAIN PROTEIN (AFU_ORTHOLOGUE AFUA_3G13620)"/>
    <property type="match status" value="1"/>
</dbReference>
<dbReference type="InterPro" id="IPR011051">
    <property type="entry name" value="RmlC_Cupin_sf"/>
</dbReference>
<dbReference type="Pfam" id="PF07883">
    <property type="entry name" value="Cupin_2"/>
    <property type="match status" value="1"/>
</dbReference>
<feature type="domain" description="Cupin type-2" evidence="1">
    <location>
        <begin position="36"/>
        <end position="107"/>
    </location>
</feature>
<sequence>MSNIITYNKSRPAPGIQPVFQYKLADNPALTVLGLLVSFDPDASTPPHRHGTASVAVYVIEGELLNAMNDGEPTVFKKGESWYEAPGCHHRISDNNSKAEPATLLATFVIKTEILEKEGMEVLVQIDPEYAEDYKEQVMRTLPAAKA</sequence>
<dbReference type="CDD" id="cd02234">
    <property type="entry name" value="cupin_BLR7677-like"/>
    <property type="match status" value="1"/>
</dbReference>
<evidence type="ECO:0000313" key="3">
    <source>
        <dbReference type="Proteomes" id="UP000258309"/>
    </source>
</evidence>
<dbReference type="SUPFAM" id="SSF51182">
    <property type="entry name" value="RmlC-like cupins"/>
    <property type="match status" value="1"/>
</dbReference>
<comment type="caution">
    <text evidence="2">The sequence shown here is derived from an EMBL/GenBank/DDBJ whole genome shotgun (WGS) entry which is preliminary data.</text>
</comment>
<dbReference type="InterPro" id="IPR013096">
    <property type="entry name" value="Cupin_2"/>
</dbReference>
<evidence type="ECO:0000259" key="1">
    <source>
        <dbReference type="Pfam" id="PF07883"/>
    </source>
</evidence>
<feature type="non-terminal residue" evidence="2">
    <location>
        <position position="147"/>
    </location>
</feature>
<protein>
    <recommendedName>
        <fullName evidence="1">Cupin type-2 domain-containing protein</fullName>
    </recommendedName>
</protein>
<dbReference type="EMBL" id="NCSJ02000218">
    <property type="protein sequence ID" value="RFU27199.1"/>
    <property type="molecule type" value="Genomic_DNA"/>
</dbReference>
<dbReference type="Proteomes" id="UP000258309">
    <property type="component" value="Unassembled WGS sequence"/>
</dbReference>
<feature type="non-terminal residue" evidence="2">
    <location>
        <position position="1"/>
    </location>
</feature>
<evidence type="ECO:0000313" key="2">
    <source>
        <dbReference type="EMBL" id="RFU27199.1"/>
    </source>
</evidence>
<organism evidence="2 3">
    <name type="scientific">Scytalidium lignicola</name>
    <name type="common">Hyphomycete</name>
    <dbReference type="NCBI Taxonomy" id="5539"/>
    <lineage>
        <taxon>Eukaryota</taxon>
        <taxon>Fungi</taxon>
        <taxon>Dikarya</taxon>
        <taxon>Ascomycota</taxon>
        <taxon>Pezizomycotina</taxon>
        <taxon>Leotiomycetes</taxon>
        <taxon>Leotiomycetes incertae sedis</taxon>
        <taxon>Scytalidium</taxon>
    </lineage>
</organism>
<reference evidence="2 3" key="1">
    <citation type="submission" date="2018-05" db="EMBL/GenBank/DDBJ databases">
        <title>Draft genome sequence of Scytalidium lignicola DSM 105466, a ubiquitous saprotrophic fungus.</title>
        <authorList>
            <person name="Buettner E."/>
            <person name="Gebauer A.M."/>
            <person name="Hofrichter M."/>
            <person name="Liers C."/>
            <person name="Kellner H."/>
        </authorList>
    </citation>
    <scope>NUCLEOTIDE SEQUENCE [LARGE SCALE GENOMIC DNA]</scope>
    <source>
        <strain evidence="2 3">DSM 105466</strain>
    </source>
</reference>
<dbReference type="STRING" id="5539.A0A3E2H1D4"/>